<evidence type="ECO:0000313" key="2">
    <source>
        <dbReference type="Proteomes" id="UP001295684"/>
    </source>
</evidence>
<name>A0AAD2D9F6_EUPCR</name>
<accession>A0AAD2D9F6</accession>
<sequence>MFHLFQITLLGQPNLFKLSTIRSLKNFETNLLQKELKRIQKELEKRSQQDEKAKKIESILETSGGPELIQQLDKAGVSEHEQQSASIFKQINSCEKEQTDVNAERYSALIKKDDSVLADNTFNVPRKSLEIHNPSVNPKEKAMLRSQNYLIPQLQKTRRIAESDLGYRGRNHIGKESFIAIKNEHFASFESSNRSPKGSGIPVDSRLNLYKNPEEYNKLIRKEIRKKRRLMRKQKNSSSLEKVCYSKHGFTKIQDKELADIFLTKKKRRRAQNRSVDKNPIMTVHKPKFYKTSEKSSEPLRERTINHINVTSQSIQKNCGLPKISSRTPIRSLKLKQEDPISPTQKPGSIRLQVPSKSKFCARRKKFSSSVLSKLTTKLCIIRRAVPVRKSVSGNGKWEDRPRPSFYLLPIGSHNLSTKIDTSGSTKEVVKDYKQLLNFNFDKELELAKKTLGSGLATKKRIVQFQLPPLSRDKETSPL</sequence>
<keyword evidence="2" id="KW-1185">Reference proteome</keyword>
<dbReference type="AlphaFoldDB" id="A0AAD2D9F6"/>
<organism evidence="1 2">
    <name type="scientific">Euplotes crassus</name>
    <dbReference type="NCBI Taxonomy" id="5936"/>
    <lineage>
        <taxon>Eukaryota</taxon>
        <taxon>Sar</taxon>
        <taxon>Alveolata</taxon>
        <taxon>Ciliophora</taxon>
        <taxon>Intramacronucleata</taxon>
        <taxon>Spirotrichea</taxon>
        <taxon>Hypotrichia</taxon>
        <taxon>Euplotida</taxon>
        <taxon>Euplotidae</taxon>
        <taxon>Moneuplotes</taxon>
    </lineage>
</organism>
<dbReference type="Proteomes" id="UP001295684">
    <property type="component" value="Unassembled WGS sequence"/>
</dbReference>
<proteinExistence type="predicted"/>
<protein>
    <submittedName>
        <fullName evidence="1">Uncharacterized protein</fullName>
    </submittedName>
</protein>
<gene>
    <name evidence="1" type="ORF">ECRASSUSDP1_LOCUS26016</name>
</gene>
<reference evidence="1" key="1">
    <citation type="submission" date="2023-07" db="EMBL/GenBank/DDBJ databases">
        <authorList>
            <consortium name="AG Swart"/>
            <person name="Singh M."/>
            <person name="Singh A."/>
            <person name="Seah K."/>
            <person name="Emmerich C."/>
        </authorList>
    </citation>
    <scope>NUCLEOTIDE SEQUENCE</scope>
    <source>
        <strain evidence="1">DP1</strain>
    </source>
</reference>
<evidence type="ECO:0000313" key="1">
    <source>
        <dbReference type="EMBL" id="CAI2384486.1"/>
    </source>
</evidence>
<comment type="caution">
    <text evidence="1">The sequence shown here is derived from an EMBL/GenBank/DDBJ whole genome shotgun (WGS) entry which is preliminary data.</text>
</comment>
<dbReference type="EMBL" id="CAMPGE010026822">
    <property type="protein sequence ID" value="CAI2384486.1"/>
    <property type="molecule type" value="Genomic_DNA"/>
</dbReference>